<keyword evidence="1" id="KW-0472">Membrane</keyword>
<dbReference type="STRING" id="388357.GCA_001580365_03877"/>
<keyword evidence="3" id="KW-1185">Reference proteome</keyword>
<dbReference type="AlphaFoldDB" id="A0A512II37"/>
<dbReference type="Proteomes" id="UP000321103">
    <property type="component" value="Unassembled WGS sequence"/>
</dbReference>
<evidence type="ECO:0000313" key="3">
    <source>
        <dbReference type="Proteomes" id="UP000321103"/>
    </source>
</evidence>
<sequence>MTIEKWLGIVGDVLQHAGRFLTDTEDIVSSWGALTVALVALVVALVTLLHDRQQATLQGLDFRITARPVEVPLPVSVSPNGRRSSGTTISTQLVIGIHAVGPGARYGVSLRVWGPKDGVEVVQLSKARESWGPGDPPMIVVLQRPGGPADAEMTAHTAPWTARDVMVGLTWAVPGWPRRGLRDRAFRVHVASPGKAAQDLWNGKYEKWSPKRDKWVPYCPRERRSQFVEEVSIGLHCSSQGFGKQDVVAVEDSEQAVIDEQHEQQMREMQRIAIARVVNKTRDTE</sequence>
<dbReference type="EMBL" id="BJZS01000117">
    <property type="protein sequence ID" value="GEO97308.1"/>
    <property type="molecule type" value="Genomic_DNA"/>
</dbReference>
<organism evidence="2 3">
    <name type="scientific">Kocuria turfanensis</name>
    <dbReference type="NCBI Taxonomy" id="388357"/>
    <lineage>
        <taxon>Bacteria</taxon>
        <taxon>Bacillati</taxon>
        <taxon>Actinomycetota</taxon>
        <taxon>Actinomycetes</taxon>
        <taxon>Micrococcales</taxon>
        <taxon>Micrococcaceae</taxon>
        <taxon>Kocuria</taxon>
    </lineage>
</organism>
<comment type="caution">
    <text evidence="2">The sequence shown here is derived from an EMBL/GenBank/DDBJ whole genome shotgun (WGS) entry which is preliminary data.</text>
</comment>
<name>A0A512II37_9MICC</name>
<gene>
    <name evidence="2" type="ORF">KTU01_34310</name>
</gene>
<evidence type="ECO:0000313" key="2">
    <source>
        <dbReference type="EMBL" id="GEO97308.1"/>
    </source>
</evidence>
<keyword evidence="1" id="KW-0812">Transmembrane</keyword>
<proteinExistence type="predicted"/>
<feature type="transmembrane region" description="Helical" evidence="1">
    <location>
        <begin position="28"/>
        <end position="49"/>
    </location>
</feature>
<reference evidence="2 3" key="1">
    <citation type="submission" date="2019-07" db="EMBL/GenBank/DDBJ databases">
        <title>Whole genome shotgun sequence of Kocuria turfanensis NBRC 107627.</title>
        <authorList>
            <person name="Hosoyama A."/>
            <person name="Uohara A."/>
            <person name="Ohji S."/>
            <person name="Ichikawa N."/>
        </authorList>
    </citation>
    <scope>NUCLEOTIDE SEQUENCE [LARGE SCALE GENOMIC DNA]</scope>
    <source>
        <strain evidence="2 3">NBRC 107627</strain>
    </source>
</reference>
<keyword evidence="1" id="KW-1133">Transmembrane helix</keyword>
<protein>
    <submittedName>
        <fullName evidence="2">Uncharacterized protein</fullName>
    </submittedName>
</protein>
<evidence type="ECO:0000256" key="1">
    <source>
        <dbReference type="SAM" id="Phobius"/>
    </source>
</evidence>
<accession>A0A512II37</accession>